<protein>
    <submittedName>
        <fullName evidence="1">Uncharacterized protein</fullName>
    </submittedName>
</protein>
<comment type="caution">
    <text evidence="1">The sequence shown here is derived from an EMBL/GenBank/DDBJ whole genome shotgun (WGS) entry which is preliminary data.</text>
</comment>
<evidence type="ECO:0000313" key="2">
    <source>
        <dbReference type="Proteomes" id="UP001055117"/>
    </source>
</evidence>
<proteinExistence type="predicted"/>
<name>A0ABQ4QPN2_9HYPH</name>
<organism evidence="1 2">
    <name type="scientific">Methylobacterium cerastii</name>
    <dbReference type="NCBI Taxonomy" id="932741"/>
    <lineage>
        <taxon>Bacteria</taxon>
        <taxon>Pseudomonadati</taxon>
        <taxon>Pseudomonadota</taxon>
        <taxon>Alphaproteobacteria</taxon>
        <taxon>Hyphomicrobiales</taxon>
        <taxon>Methylobacteriaceae</taxon>
        <taxon>Methylobacterium</taxon>
    </lineage>
</organism>
<sequence length="76" mass="8434">MAYQNPVENFSCQRLRDRTALNVILDETVLSAFSETISVLRDGGDPLVPEFEHVVRSHRIGIIKQRAILGAAGIDL</sequence>
<dbReference type="Proteomes" id="UP001055117">
    <property type="component" value="Unassembled WGS sequence"/>
</dbReference>
<dbReference type="RefSeq" id="WP_238273021.1">
    <property type="nucleotide sequence ID" value="NZ_BPQG01000083.1"/>
</dbReference>
<gene>
    <name evidence="1" type="ORF">AFCDBAGC_4567</name>
</gene>
<evidence type="ECO:0000313" key="1">
    <source>
        <dbReference type="EMBL" id="GJD46684.1"/>
    </source>
</evidence>
<reference evidence="1 2" key="1">
    <citation type="journal article" date="2021" name="Front. Microbiol.">
        <title>Comprehensive Comparative Genomics and Phenotyping of Methylobacterium Species.</title>
        <authorList>
            <person name="Alessa O."/>
            <person name="Ogura Y."/>
            <person name="Fujitani Y."/>
            <person name="Takami H."/>
            <person name="Hayashi T."/>
            <person name="Sahin N."/>
            <person name="Tani A."/>
        </authorList>
    </citation>
    <scope>NUCLEOTIDE SEQUENCE [LARGE SCALE GENOMIC DNA]</scope>
    <source>
        <strain evidence="1 2">DSM 23679</strain>
    </source>
</reference>
<accession>A0ABQ4QPN2</accession>
<keyword evidence="2" id="KW-1185">Reference proteome</keyword>
<dbReference type="EMBL" id="BPQG01000083">
    <property type="protein sequence ID" value="GJD46684.1"/>
    <property type="molecule type" value="Genomic_DNA"/>
</dbReference>